<dbReference type="AlphaFoldDB" id="A0A3A1TVZ2"/>
<evidence type="ECO:0000256" key="1">
    <source>
        <dbReference type="SAM" id="MobiDB-lite"/>
    </source>
</evidence>
<dbReference type="Proteomes" id="UP000265742">
    <property type="component" value="Unassembled WGS sequence"/>
</dbReference>
<accession>A0A3A1TVZ2</accession>
<feature type="region of interest" description="Disordered" evidence="1">
    <location>
        <begin position="155"/>
        <end position="177"/>
    </location>
</feature>
<keyword evidence="2" id="KW-0472">Membrane</keyword>
<name>A0A3A1TVZ2_9MICO</name>
<evidence type="ECO:0000313" key="4">
    <source>
        <dbReference type="Proteomes" id="UP000265742"/>
    </source>
</evidence>
<feature type="transmembrane region" description="Helical" evidence="2">
    <location>
        <begin position="5"/>
        <end position="27"/>
    </location>
</feature>
<gene>
    <name evidence="3" type="ORF">D1781_13285</name>
</gene>
<protein>
    <submittedName>
        <fullName evidence="3">Uncharacterized protein</fullName>
    </submittedName>
</protein>
<proteinExistence type="predicted"/>
<dbReference type="RefSeq" id="WP_119482712.1">
    <property type="nucleotide sequence ID" value="NZ_QXTG01000002.1"/>
</dbReference>
<feature type="compositionally biased region" description="Basic and acidic residues" evidence="1">
    <location>
        <begin position="168"/>
        <end position="177"/>
    </location>
</feature>
<comment type="caution">
    <text evidence="3">The sequence shown here is derived from an EMBL/GenBank/DDBJ whole genome shotgun (WGS) entry which is preliminary data.</text>
</comment>
<feature type="transmembrane region" description="Helical" evidence="2">
    <location>
        <begin position="33"/>
        <end position="50"/>
    </location>
</feature>
<keyword evidence="2" id="KW-0812">Transmembrane</keyword>
<sequence length="177" mass="18811">MSVGVVVRVAVIALFVAGLVGGAARVLGLDGPHALTVGCGVFALVLILLTQRSVVPPADLEPQQADASTGGRRDLEQLAWSMVEHRTHIRGIVISRVRAIAAHRLAEHGLDLRRPEDDATISALLGADAFAVLRPDREKPVSPRAFDAALRAVERLPPPEPLGPARAIPEDRTTRAD</sequence>
<keyword evidence="2" id="KW-1133">Transmembrane helix</keyword>
<keyword evidence="4" id="KW-1185">Reference proteome</keyword>
<evidence type="ECO:0000313" key="3">
    <source>
        <dbReference type="EMBL" id="RIX28402.1"/>
    </source>
</evidence>
<evidence type="ECO:0000256" key="2">
    <source>
        <dbReference type="SAM" id="Phobius"/>
    </source>
</evidence>
<dbReference type="EMBL" id="QXTG01000002">
    <property type="protein sequence ID" value="RIX28402.1"/>
    <property type="molecule type" value="Genomic_DNA"/>
</dbReference>
<dbReference type="OrthoDB" id="5118496at2"/>
<organism evidence="3 4">
    <name type="scientific">Amnibacterium setariae</name>
    <dbReference type="NCBI Taxonomy" id="2306585"/>
    <lineage>
        <taxon>Bacteria</taxon>
        <taxon>Bacillati</taxon>
        <taxon>Actinomycetota</taxon>
        <taxon>Actinomycetes</taxon>
        <taxon>Micrococcales</taxon>
        <taxon>Microbacteriaceae</taxon>
        <taxon>Amnibacterium</taxon>
    </lineage>
</organism>
<reference evidence="4" key="1">
    <citation type="submission" date="2018-09" db="EMBL/GenBank/DDBJ databases">
        <authorList>
            <person name="Kim I."/>
        </authorList>
    </citation>
    <scope>NUCLEOTIDE SEQUENCE [LARGE SCALE GENOMIC DNA]</scope>
    <source>
        <strain evidence="4">DD4a</strain>
    </source>
</reference>